<dbReference type="InterPro" id="IPR014030">
    <property type="entry name" value="Ketoacyl_synth_N"/>
</dbReference>
<dbReference type="InterPro" id="IPR049552">
    <property type="entry name" value="PKS_DH_N"/>
</dbReference>
<evidence type="ECO:0000256" key="4">
    <source>
        <dbReference type="ARBA" id="ARBA00022679"/>
    </source>
</evidence>
<dbReference type="AlphaFoldDB" id="A0A5N8XYU8"/>
<keyword evidence="12" id="KW-1185">Reference proteome</keyword>
<evidence type="ECO:0000256" key="7">
    <source>
        <dbReference type="PROSITE-ProRule" id="PRU01363"/>
    </source>
</evidence>
<dbReference type="Gene3D" id="3.40.47.10">
    <property type="match status" value="1"/>
</dbReference>
<feature type="non-terminal residue" evidence="11">
    <location>
        <position position="1098"/>
    </location>
</feature>
<dbReference type="Pfam" id="PF21089">
    <property type="entry name" value="PKS_DH_N"/>
    <property type="match status" value="1"/>
</dbReference>
<comment type="caution">
    <text evidence="11">The sequence shown here is derived from an EMBL/GenBank/DDBJ whole genome shotgun (WGS) entry which is preliminary data.</text>
</comment>
<sequence>IRTLAAQGVTRFLELGPDGTLTALIGQMAPEDAVAVPALRKDQPEETAALTALAHLFTHGVPVDWPALLTGTGARLTDVPTYPFQHQNYWPADAYTSGSGGVRAAGLAAADHPLLRAAVSLADSDGVVLSGRLSLATHPWLADHVVFGRVVVPGTAFVELVVRAGDEVGFGTLDDLTVSAPLVVPDGSAVQIQVRVADTDDAGRRVVTVYARPDDAAGDAPWTQHASGVLSDEPVRPEWSDAAQWPPVGSERVETGDLYEDLADAGLTYGPLFQGLRGVWRRGDEVFAEVTLPPGTDADGFGLHPALLDATLHAVAAVGGTGEPTLPFAWEGVSLQASGSTGIRARLVRRDGRDAVAVDLADTEGRPVARVSGLVVRPVTSEQLGEASAAAGSLFRVEWTEVPDASAELPAVALIGVGEAFADVVRDAVADVRTYADLDELAADTDRPVPTLVVAVAGTADGTAPDVAGQTHAAVAQSLDLVQRWVAEERFRTSRLVVLTMCSTVVSAAVRGLVRSATAEYPGRFATLEATDVDVDQLVSALRALAADESDVAVRGDGVVAPRLARAGQSGGAVDAVVEWSGPGAVVVTGGTGGLGAVVARHLVRVHGVRELLLLSRRGADAPGVGELLVELGELGAEAEVVACDVSDRGALAGVLAGRSVRGVVHAAGVLDDGLVGSLTPERVESVLRPKVDAAWHLHELLPDDTPFVVFSSVAGVLGSVGQAAYAAANAFLDALVTLRRDMGLPAVSLVWGPWEQQAGGMTADPQRTSGTGIPAITVDQGLALFDAALRTAEPAVLPVPLDLRAVRGLAEVPPLFRGLVRSRRRVVAGGGLLQRLTGLDEVERGEVLLDVVRVQVALVLGHESPVGLDDARSFRDLGFDSLLAVELRNGLQSVTGLRLPATLVFDYPSVSALAGFLLEEVLGARAAAPAAASVAAVAPLADDPVVVVGMACRFPGDVSSPEDLWRLVSEGVDAVGEFPSDRGWDLERLYHPDPEHSGTSSTRHGGFLHGAGNFDADFFGMSPREALATDAQQRLLLESVWEAVERAGVDPTSLRGSRTGVFAGVMYNDYRELLPGEEYEAFRGNGSAPSVASGRVA</sequence>
<dbReference type="Gene3D" id="1.10.1200.10">
    <property type="entry name" value="ACP-like"/>
    <property type="match status" value="1"/>
</dbReference>
<feature type="domain" description="PKS/mFAS DH" evidence="10">
    <location>
        <begin position="112"/>
        <end position="385"/>
    </location>
</feature>
<keyword evidence="2" id="KW-0596">Phosphopantetheine</keyword>
<dbReference type="Pfam" id="PF14765">
    <property type="entry name" value="PS-DH"/>
    <property type="match status" value="1"/>
</dbReference>
<dbReference type="InterPro" id="IPR013968">
    <property type="entry name" value="PKS_KR"/>
</dbReference>
<dbReference type="PROSITE" id="PS52019">
    <property type="entry name" value="PKS_MFAS_DH"/>
    <property type="match status" value="1"/>
</dbReference>
<dbReference type="Pfam" id="PF00109">
    <property type="entry name" value="ketoacyl-synt"/>
    <property type="match status" value="1"/>
</dbReference>
<evidence type="ECO:0000259" key="9">
    <source>
        <dbReference type="PROSITE" id="PS52004"/>
    </source>
</evidence>
<dbReference type="InterPro" id="IPR020806">
    <property type="entry name" value="PKS_PP-bd"/>
</dbReference>
<evidence type="ECO:0000256" key="5">
    <source>
        <dbReference type="ARBA" id="ARBA00023194"/>
    </source>
</evidence>
<comment type="pathway">
    <text evidence="1">Antibiotic biosynthesis.</text>
</comment>
<reference evidence="11 12" key="1">
    <citation type="submission" date="2019-07" db="EMBL/GenBank/DDBJ databases">
        <title>New species of Amycolatopsis and Streptomyces.</title>
        <authorList>
            <person name="Duangmal K."/>
            <person name="Teo W.F.A."/>
            <person name="Lipun K."/>
        </authorList>
    </citation>
    <scope>NUCLEOTIDE SEQUENCE [LARGE SCALE GENOMIC DNA]</scope>
    <source>
        <strain evidence="11 12">NBRC 106415</strain>
    </source>
</reference>
<dbReference type="SMART" id="SM01294">
    <property type="entry name" value="PKS_PP_betabranch"/>
    <property type="match status" value="1"/>
</dbReference>
<dbReference type="InterPro" id="IPR036736">
    <property type="entry name" value="ACP-like_sf"/>
</dbReference>
<dbReference type="Pfam" id="PF00550">
    <property type="entry name" value="PP-binding"/>
    <property type="match status" value="1"/>
</dbReference>
<keyword evidence="5" id="KW-0045">Antibiotic biosynthesis</keyword>
<feature type="region of interest" description="N-terminal hotdog fold" evidence="7">
    <location>
        <begin position="112"/>
        <end position="237"/>
    </location>
</feature>
<dbReference type="GO" id="GO:0031177">
    <property type="term" value="F:phosphopantetheine binding"/>
    <property type="evidence" value="ECO:0007669"/>
    <property type="project" value="InterPro"/>
</dbReference>
<keyword evidence="4" id="KW-0808">Transferase</keyword>
<dbReference type="Gene3D" id="3.30.70.3290">
    <property type="match status" value="1"/>
</dbReference>
<keyword evidence="6" id="KW-0511">Multifunctional enzyme</keyword>
<evidence type="ECO:0000259" key="10">
    <source>
        <dbReference type="PROSITE" id="PS52019"/>
    </source>
</evidence>
<dbReference type="InterPro" id="IPR020841">
    <property type="entry name" value="PKS_Beta-ketoAc_synthase_dom"/>
</dbReference>
<evidence type="ECO:0000259" key="8">
    <source>
        <dbReference type="PROSITE" id="PS50075"/>
    </source>
</evidence>
<evidence type="ECO:0000313" key="12">
    <source>
        <dbReference type="Proteomes" id="UP000400924"/>
    </source>
</evidence>
<dbReference type="InterPro" id="IPR016039">
    <property type="entry name" value="Thiolase-like"/>
</dbReference>
<dbReference type="SMART" id="SM00823">
    <property type="entry name" value="PKS_PP"/>
    <property type="match status" value="1"/>
</dbReference>
<dbReference type="InterPro" id="IPR049900">
    <property type="entry name" value="PKS_mFAS_DH"/>
</dbReference>
<protein>
    <submittedName>
        <fullName evidence="11">SDR family NAD(P)-dependent oxidoreductase</fullName>
    </submittedName>
</protein>
<dbReference type="GO" id="GO:0004312">
    <property type="term" value="F:fatty acid synthase activity"/>
    <property type="evidence" value="ECO:0007669"/>
    <property type="project" value="TreeGrafter"/>
</dbReference>
<dbReference type="SMART" id="SM00826">
    <property type="entry name" value="PKS_DH"/>
    <property type="match status" value="1"/>
</dbReference>
<feature type="active site" description="Proton acceptor; for dehydratase activity" evidence="7">
    <location>
        <position position="144"/>
    </location>
</feature>
<dbReference type="SUPFAM" id="SSF51735">
    <property type="entry name" value="NAD(P)-binding Rossmann-fold domains"/>
    <property type="match status" value="2"/>
</dbReference>
<name>A0A5N8XYU8_9ACTN</name>
<dbReference type="PROSITE" id="PS00012">
    <property type="entry name" value="PHOSPHOPANTETHEINE"/>
    <property type="match status" value="1"/>
</dbReference>
<dbReference type="InterPro" id="IPR020807">
    <property type="entry name" value="PKS_DH"/>
</dbReference>
<dbReference type="InterPro" id="IPR006162">
    <property type="entry name" value="Ppantetheine_attach_site"/>
</dbReference>
<dbReference type="Pfam" id="PF08659">
    <property type="entry name" value="KR"/>
    <property type="match status" value="1"/>
</dbReference>
<evidence type="ECO:0000313" key="11">
    <source>
        <dbReference type="EMBL" id="MPY64537.1"/>
    </source>
</evidence>
<dbReference type="PANTHER" id="PTHR43775:SF51">
    <property type="entry name" value="INACTIVE PHENOLPHTHIOCEROL SYNTHESIS POLYKETIDE SYNTHASE TYPE I PKS1-RELATED"/>
    <property type="match status" value="1"/>
</dbReference>
<dbReference type="PROSITE" id="PS52004">
    <property type="entry name" value="KS3_2"/>
    <property type="match status" value="1"/>
</dbReference>
<dbReference type="PROSITE" id="PS50075">
    <property type="entry name" value="CARRIER"/>
    <property type="match status" value="1"/>
</dbReference>
<dbReference type="OrthoDB" id="9778690at2"/>
<dbReference type="InterPro" id="IPR057326">
    <property type="entry name" value="KR_dom"/>
</dbReference>
<dbReference type="Gene3D" id="3.40.366.10">
    <property type="entry name" value="Malonyl-Coenzyme A Acyl Carrier Protein, domain 2"/>
    <property type="match status" value="1"/>
</dbReference>
<accession>A0A5N8XYU8</accession>
<feature type="region of interest" description="C-terminal hotdog fold" evidence="7">
    <location>
        <begin position="250"/>
        <end position="385"/>
    </location>
</feature>
<dbReference type="SUPFAM" id="SSF53901">
    <property type="entry name" value="Thiolase-like"/>
    <property type="match status" value="1"/>
</dbReference>
<dbReference type="FunFam" id="1.10.1200.10:FF:000007">
    <property type="entry name" value="Probable polyketide synthase pks17"/>
    <property type="match status" value="1"/>
</dbReference>
<evidence type="ECO:0000256" key="6">
    <source>
        <dbReference type="ARBA" id="ARBA00023268"/>
    </source>
</evidence>
<dbReference type="Gene3D" id="3.40.50.720">
    <property type="entry name" value="NAD(P)-binding Rossmann-like Domain"/>
    <property type="match status" value="1"/>
</dbReference>
<dbReference type="GO" id="GO:0017000">
    <property type="term" value="P:antibiotic biosynthetic process"/>
    <property type="evidence" value="ECO:0007669"/>
    <property type="project" value="UniProtKB-KW"/>
</dbReference>
<organism evidence="11 12">
    <name type="scientific">Streptomyces spongiae</name>
    <dbReference type="NCBI Taxonomy" id="565072"/>
    <lineage>
        <taxon>Bacteria</taxon>
        <taxon>Bacillati</taxon>
        <taxon>Actinomycetota</taxon>
        <taxon>Actinomycetes</taxon>
        <taxon>Kitasatosporales</taxon>
        <taxon>Streptomycetaceae</taxon>
        <taxon>Streptomyces</taxon>
    </lineage>
</organism>
<dbReference type="InterPro" id="IPR042104">
    <property type="entry name" value="PKS_dehydratase_sf"/>
</dbReference>
<keyword evidence="3" id="KW-0597">Phosphoprotein</keyword>
<dbReference type="CDD" id="cd08956">
    <property type="entry name" value="KR_3_FAS_SDR_x"/>
    <property type="match status" value="1"/>
</dbReference>
<evidence type="ECO:0000256" key="3">
    <source>
        <dbReference type="ARBA" id="ARBA00022553"/>
    </source>
</evidence>
<evidence type="ECO:0000256" key="1">
    <source>
        <dbReference type="ARBA" id="ARBA00004792"/>
    </source>
</evidence>
<dbReference type="SUPFAM" id="SSF47336">
    <property type="entry name" value="ACP-like"/>
    <property type="match status" value="1"/>
</dbReference>
<dbReference type="SMART" id="SM00825">
    <property type="entry name" value="PKS_KS"/>
    <property type="match status" value="1"/>
</dbReference>
<dbReference type="InterPro" id="IPR009081">
    <property type="entry name" value="PP-bd_ACP"/>
</dbReference>
<dbReference type="GO" id="GO:0006633">
    <property type="term" value="P:fatty acid biosynthetic process"/>
    <property type="evidence" value="ECO:0007669"/>
    <property type="project" value="TreeGrafter"/>
</dbReference>
<evidence type="ECO:0000256" key="2">
    <source>
        <dbReference type="ARBA" id="ARBA00022450"/>
    </source>
</evidence>
<dbReference type="EMBL" id="VJZC01000835">
    <property type="protein sequence ID" value="MPY64537.1"/>
    <property type="molecule type" value="Genomic_DNA"/>
</dbReference>
<feature type="domain" description="Carrier" evidence="8">
    <location>
        <begin position="847"/>
        <end position="922"/>
    </location>
</feature>
<dbReference type="SMART" id="SM00822">
    <property type="entry name" value="PKS_KR"/>
    <property type="match status" value="1"/>
</dbReference>
<feature type="domain" description="Ketosynthase family 3 (KS3)" evidence="9">
    <location>
        <begin position="943"/>
        <end position="1098"/>
    </location>
</feature>
<feature type="non-terminal residue" evidence="11">
    <location>
        <position position="1"/>
    </location>
</feature>
<dbReference type="Gene3D" id="3.10.129.110">
    <property type="entry name" value="Polyketide synthase dehydratase"/>
    <property type="match status" value="1"/>
</dbReference>
<dbReference type="InterPro" id="IPR001227">
    <property type="entry name" value="Ac_transferase_dom_sf"/>
</dbReference>
<dbReference type="InterPro" id="IPR036291">
    <property type="entry name" value="NAD(P)-bd_dom_sf"/>
</dbReference>
<proteinExistence type="predicted"/>
<dbReference type="PANTHER" id="PTHR43775">
    <property type="entry name" value="FATTY ACID SYNTHASE"/>
    <property type="match status" value="1"/>
</dbReference>
<dbReference type="InterPro" id="IPR050091">
    <property type="entry name" value="PKS_NRPS_Biosynth_Enz"/>
</dbReference>
<feature type="active site" description="Proton donor; for dehydratase activity" evidence="7">
    <location>
        <position position="309"/>
    </location>
</feature>
<dbReference type="CDD" id="cd00833">
    <property type="entry name" value="PKS"/>
    <property type="match status" value="1"/>
</dbReference>
<dbReference type="InterPro" id="IPR049551">
    <property type="entry name" value="PKS_DH_C"/>
</dbReference>
<gene>
    <name evidence="11" type="ORF">FNH08_47510</name>
</gene>
<dbReference type="Proteomes" id="UP000400924">
    <property type="component" value="Unassembled WGS sequence"/>
</dbReference>